<dbReference type="GO" id="GO:0006412">
    <property type="term" value="P:translation"/>
    <property type="evidence" value="ECO:0007669"/>
    <property type="project" value="InterPro"/>
</dbReference>
<keyword evidence="2" id="KW-0689">Ribosomal protein</keyword>
<comment type="similarity">
    <text evidence="1">Belongs to the bacterial ribosomal protein bL34 family.</text>
</comment>
<evidence type="ECO:0000256" key="1">
    <source>
        <dbReference type="ARBA" id="ARBA00010111"/>
    </source>
</evidence>
<name>A0A9P4Q626_9PEZI</name>
<keyword evidence="3" id="KW-0687">Ribonucleoprotein</keyword>
<dbReference type="Proteomes" id="UP000799441">
    <property type="component" value="Unassembled WGS sequence"/>
</dbReference>
<evidence type="ECO:0000313" key="5">
    <source>
        <dbReference type="EMBL" id="KAF2720245.1"/>
    </source>
</evidence>
<sequence>MLCTRCARSALGPVRASTAALRQGIPTTSIQRLAQSQQQSRSLSVLSSIPSRPTLRQSPATSVLASPIAADTPSSTLQPSAQPNELGLLVRGAKRDTYDPSHRVRKRRHGFLSRIRSRNGRKLLKRRQAKKRFALSH</sequence>
<dbReference type="GO" id="GO:0005762">
    <property type="term" value="C:mitochondrial large ribosomal subunit"/>
    <property type="evidence" value="ECO:0007669"/>
    <property type="project" value="TreeGrafter"/>
</dbReference>
<dbReference type="PANTHER" id="PTHR14503:SF4">
    <property type="entry name" value="LARGE RIBOSOMAL SUBUNIT PROTEIN BL34M"/>
    <property type="match status" value="1"/>
</dbReference>
<evidence type="ECO:0008006" key="7">
    <source>
        <dbReference type="Google" id="ProtNLM"/>
    </source>
</evidence>
<accession>A0A9P4Q626</accession>
<dbReference type="InterPro" id="IPR000271">
    <property type="entry name" value="Ribosomal_bL34"/>
</dbReference>
<dbReference type="OrthoDB" id="431691at2759"/>
<dbReference type="GO" id="GO:0003735">
    <property type="term" value="F:structural constituent of ribosome"/>
    <property type="evidence" value="ECO:0007669"/>
    <property type="project" value="InterPro"/>
</dbReference>
<reference evidence="5" key="1">
    <citation type="journal article" date="2020" name="Stud. Mycol.">
        <title>101 Dothideomycetes genomes: a test case for predicting lifestyles and emergence of pathogens.</title>
        <authorList>
            <person name="Haridas S."/>
            <person name="Albert R."/>
            <person name="Binder M."/>
            <person name="Bloem J."/>
            <person name="Labutti K."/>
            <person name="Salamov A."/>
            <person name="Andreopoulos B."/>
            <person name="Baker S."/>
            <person name="Barry K."/>
            <person name="Bills G."/>
            <person name="Bluhm B."/>
            <person name="Cannon C."/>
            <person name="Castanera R."/>
            <person name="Culley D."/>
            <person name="Daum C."/>
            <person name="Ezra D."/>
            <person name="Gonzalez J."/>
            <person name="Henrissat B."/>
            <person name="Kuo A."/>
            <person name="Liang C."/>
            <person name="Lipzen A."/>
            <person name="Lutzoni F."/>
            <person name="Magnuson J."/>
            <person name="Mondo S."/>
            <person name="Nolan M."/>
            <person name="Ohm R."/>
            <person name="Pangilinan J."/>
            <person name="Park H.-J."/>
            <person name="Ramirez L."/>
            <person name="Alfaro M."/>
            <person name="Sun H."/>
            <person name="Tritt A."/>
            <person name="Yoshinaga Y."/>
            <person name="Zwiers L.-H."/>
            <person name="Turgeon B."/>
            <person name="Goodwin S."/>
            <person name="Spatafora J."/>
            <person name="Crous P."/>
            <person name="Grigoriev I."/>
        </authorList>
    </citation>
    <scope>NUCLEOTIDE SEQUENCE</scope>
    <source>
        <strain evidence="5">CBS 116435</strain>
    </source>
</reference>
<comment type="caution">
    <text evidence="5">The sequence shown here is derived from an EMBL/GenBank/DDBJ whole genome shotgun (WGS) entry which is preliminary data.</text>
</comment>
<evidence type="ECO:0000313" key="6">
    <source>
        <dbReference type="Proteomes" id="UP000799441"/>
    </source>
</evidence>
<feature type="region of interest" description="Disordered" evidence="4">
    <location>
        <begin position="35"/>
        <end position="60"/>
    </location>
</feature>
<evidence type="ECO:0000256" key="2">
    <source>
        <dbReference type="ARBA" id="ARBA00022980"/>
    </source>
</evidence>
<feature type="compositionally biased region" description="Low complexity" evidence="4">
    <location>
        <begin position="35"/>
        <end position="53"/>
    </location>
</feature>
<dbReference type="HAMAP" id="MF_00391">
    <property type="entry name" value="Ribosomal_bL34"/>
    <property type="match status" value="1"/>
</dbReference>
<proteinExistence type="inferred from homology"/>
<organism evidence="5 6">
    <name type="scientific">Polychaeton citri CBS 116435</name>
    <dbReference type="NCBI Taxonomy" id="1314669"/>
    <lineage>
        <taxon>Eukaryota</taxon>
        <taxon>Fungi</taxon>
        <taxon>Dikarya</taxon>
        <taxon>Ascomycota</taxon>
        <taxon>Pezizomycotina</taxon>
        <taxon>Dothideomycetes</taxon>
        <taxon>Dothideomycetidae</taxon>
        <taxon>Capnodiales</taxon>
        <taxon>Capnodiaceae</taxon>
        <taxon>Polychaeton</taxon>
    </lineage>
</organism>
<evidence type="ECO:0000256" key="4">
    <source>
        <dbReference type="SAM" id="MobiDB-lite"/>
    </source>
</evidence>
<dbReference type="PANTHER" id="PTHR14503">
    <property type="entry name" value="MITOCHONDRIAL RIBOSOMAL PROTEIN 34 FAMILY MEMBER"/>
    <property type="match status" value="1"/>
</dbReference>
<dbReference type="NCBIfam" id="TIGR01030">
    <property type="entry name" value="rpmH_bact"/>
    <property type="match status" value="1"/>
</dbReference>
<dbReference type="Pfam" id="PF00468">
    <property type="entry name" value="Ribosomal_L34"/>
    <property type="match status" value="1"/>
</dbReference>
<dbReference type="EMBL" id="MU003801">
    <property type="protein sequence ID" value="KAF2720245.1"/>
    <property type="molecule type" value="Genomic_DNA"/>
</dbReference>
<dbReference type="AlphaFoldDB" id="A0A9P4Q626"/>
<evidence type="ECO:0000256" key="3">
    <source>
        <dbReference type="ARBA" id="ARBA00023274"/>
    </source>
</evidence>
<protein>
    <recommendedName>
        <fullName evidence="7">Ribosomal protein L34</fullName>
    </recommendedName>
</protein>
<keyword evidence="6" id="KW-1185">Reference proteome</keyword>
<gene>
    <name evidence="5" type="ORF">K431DRAFT_270935</name>
</gene>
<dbReference type="Gene3D" id="1.10.287.3980">
    <property type="match status" value="1"/>
</dbReference>